<dbReference type="InterPro" id="IPR001727">
    <property type="entry name" value="GDT1-like"/>
</dbReference>
<protein>
    <recommendedName>
        <fullName evidence="6">GDT1 family protein</fullName>
    </recommendedName>
</protein>
<feature type="transmembrane region" description="Helical" evidence="6">
    <location>
        <begin position="153"/>
        <end position="172"/>
    </location>
</feature>
<feature type="transmembrane region" description="Helical" evidence="6">
    <location>
        <begin position="224"/>
        <end position="243"/>
    </location>
</feature>
<feature type="transmembrane region" description="Helical" evidence="6">
    <location>
        <begin position="22"/>
        <end position="40"/>
    </location>
</feature>
<dbReference type="InterPro" id="IPR049555">
    <property type="entry name" value="GDT1-like_CS"/>
</dbReference>
<dbReference type="GO" id="GO:0032468">
    <property type="term" value="P:Golgi calcium ion homeostasis"/>
    <property type="evidence" value="ECO:0007669"/>
    <property type="project" value="TreeGrafter"/>
</dbReference>
<gene>
    <name evidence="7" type="ORF">LOD99_2837</name>
</gene>
<evidence type="ECO:0000313" key="8">
    <source>
        <dbReference type="Proteomes" id="UP001165289"/>
    </source>
</evidence>
<keyword evidence="8" id="KW-1185">Reference proteome</keyword>
<comment type="subcellular location">
    <subcellularLocation>
        <location evidence="1 6">Membrane</location>
        <topology evidence="1 6">Multi-pass membrane protein</topology>
    </subcellularLocation>
</comment>
<sequence>MDPLADLQDHIPNQSIYHSADFITRFVHAFAVSFLFIVVSELGDKTFFIAAILAMRRPRMIVFLGSIFALGLMHTFSVLVGMSAKLIPRYLTQTIASVLLLVFGGKMVYDGCRMKEGCEQEEFEEVKQEVSKGETGEDEAENGGNRITNGRIFLRRWISPVFLQAFTLTFLAEWGDRSQLTTIVLAAREEPFGITMGGILGHSICTGLAVLGGKFLSEKISTRTVTIIGGIVFIGFALYSFIYRNS</sequence>
<accession>A0AAV7K122</accession>
<keyword evidence="5 6" id="KW-0472">Membrane</keyword>
<dbReference type="EMBL" id="JAKMXF010000221">
    <property type="protein sequence ID" value="KAI6654959.1"/>
    <property type="molecule type" value="Genomic_DNA"/>
</dbReference>
<feature type="transmembrane region" description="Helical" evidence="6">
    <location>
        <begin position="90"/>
        <end position="109"/>
    </location>
</feature>
<dbReference type="GO" id="GO:0015085">
    <property type="term" value="F:calcium ion transmembrane transporter activity"/>
    <property type="evidence" value="ECO:0007669"/>
    <property type="project" value="TreeGrafter"/>
</dbReference>
<evidence type="ECO:0000256" key="3">
    <source>
        <dbReference type="ARBA" id="ARBA00022692"/>
    </source>
</evidence>
<comment type="similarity">
    <text evidence="2 6">Belongs to the GDT1 family.</text>
</comment>
<dbReference type="Proteomes" id="UP001165289">
    <property type="component" value="Unassembled WGS sequence"/>
</dbReference>
<dbReference type="PANTHER" id="PTHR12608">
    <property type="entry name" value="TRANSMEMBRANE PROTEIN HTP-1 RELATED"/>
    <property type="match status" value="1"/>
</dbReference>
<dbReference type="GO" id="GO:0005384">
    <property type="term" value="F:manganese ion transmembrane transporter activity"/>
    <property type="evidence" value="ECO:0007669"/>
    <property type="project" value="TreeGrafter"/>
</dbReference>
<dbReference type="GO" id="GO:0032472">
    <property type="term" value="P:Golgi calcium ion transport"/>
    <property type="evidence" value="ECO:0007669"/>
    <property type="project" value="TreeGrafter"/>
</dbReference>
<proteinExistence type="inferred from homology"/>
<dbReference type="Pfam" id="PF01169">
    <property type="entry name" value="GDT1"/>
    <property type="match status" value="2"/>
</dbReference>
<dbReference type="GO" id="GO:0016020">
    <property type="term" value="C:membrane"/>
    <property type="evidence" value="ECO:0007669"/>
    <property type="project" value="UniProtKB-SubCell"/>
</dbReference>
<keyword evidence="4 6" id="KW-1133">Transmembrane helix</keyword>
<evidence type="ECO:0000256" key="2">
    <source>
        <dbReference type="ARBA" id="ARBA00009190"/>
    </source>
</evidence>
<dbReference type="PROSITE" id="PS01214">
    <property type="entry name" value="UPF0016"/>
    <property type="match status" value="1"/>
</dbReference>
<dbReference type="AlphaFoldDB" id="A0AAV7K122"/>
<evidence type="ECO:0000256" key="4">
    <source>
        <dbReference type="ARBA" id="ARBA00022989"/>
    </source>
</evidence>
<keyword evidence="3 6" id="KW-0812">Transmembrane</keyword>
<feature type="transmembrane region" description="Helical" evidence="6">
    <location>
        <begin position="61"/>
        <end position="84"/>
    </location>
</feature>
<feature type="transmembrane region" description="Helical" evidence="6">
    <location>
        <begin position="192"/>
        <end position="212"/>
    </location>
</feature>
<dbReference type="GO" id="GO:0005794">
    <property type="term" value="C:Golgi apparatus"/>
    <property type="evidence" value="ECO:0007669"/>
    <property type="project" value="TreeGrafter"/>
</dbReference>
<comment type="caution">
    <text evidence="7">The sequence shown here is derived from an EMBL/GenBank/DDBJ whole genome shotgun (WGS) entry which is preliminary data.</text>
</comment>
<organism evidence="7 8">
    <name type="scientific">Oopsacas minuta</name>
    <dbReference type="NCBI Taxonomy" id="111878"/>
    <lineage>
        <taxon>Eukaryota</taxon>
        <taxon>Metazoa</taxon>
        <taxon>Porifera</taxon>
        <taxon>Hexactinellida</taxon>
        <taxon>Hexasterophora</taxon>
        <taxon>Lyssacinosida</taxon>
        <taxon>Leucopsacidae</taxon>
        <taxon>Oopsacas</taxon>
    </lineage>
</organism>
<evidence type="ECO:0000256" key="6">
    <source>
        <dbReference type="RuleBase" id="RU365102"/>
    </source>
</evidence>
<reference evidence="7 8" key="1">
    <citation type="journal article" date="2023" name="BMC Biol.">
        <title>The compact genome of the sponge Oopsacas minuta (Hexactinellida) is lacking key metazoan core genes.</title>
        <authorList>
            <person name="Santini S."/>
            <person name="Schenkelaars Q."/>
            <person name="Jourda C."/>
            <person name="Duchesne M."/>
            <person name="Belahbib H."/>
            <person name="Rocher C."/>
            <person name="Selva M."/>
            <person name="Riesgo A."/>
            <person name="Vervoort M."/>
            <person name="Leys S.P."/>
            <person name="Kodjabachian L."/>
            <person name="Le Bivic A."/>
            <person name="Borchiellini C."/>
            <person name="Claverie J.M."/>
            <person name="Renard E."/>
        </authorList>
    </citation>
    <scope>NUCLEOTIDE SEQUENCE [LARGE SCALE GENOMIC DNA]</scope>
    <source>
        <strain evidence="7">SPO-2</strain>
    </source>
</reference>
<evidence type="ECO:0000256" key="1">
    <source>
        <dbReference type="ARBA" id="ARBA00004141"/>
    </source>
</evidence>
<evidence type="ECO:0000313" key="7">
    <source>
        <dbReference type="EMBL" id="KAI6654959.1"/>
    </source>
</evidence>
<evidence type="ECO:0000256" key="5">
    <source>
        <dbReference type="ARBA" id="ARBA00023136"/>
    </source>
</evidence>
<dbReference type="PANTHER" id="PTHR12608:SF1">
    <property type="entry name" value="TRANSMEMBRANE PROTEIN 165"/>
    <property type="match status" value="1"/>
</dbReference>
<name>A0AAV7K122_9METZ</name>